<evidence type="ECO:0000313" key="2">
    <source>
        <dbReference type="Proteomes" id="UP001187531"/>
    </source>
</evidence>
<sequence length="191" mass="21686">MIHHQINAIPTRSRTARGQDLPRNCRAGCLAPETANHVSMGCVRTHPNRIKRHDRDRDITAKWLDDDGYRVIKEPSFTTLTPGTTRAMGRWRPDILAIKGKDGVIFDVQVRAEGYDLDRLHDEKVEKYRIAPGLIETIKSIHELETIKCEAITLARGGQVSPKCYKVLGVYFNPHQLGFLSRVVLYEDVTV</sequence>
<protein>
    <submittedName>
        <fullName evidence="1">Uncharacterized protein</fullName>
    </submittedName>
</protein>
<reference evidence="1" key="1">
    <citation type="submission" date="2023-07" db="EMBL/GenBank/DDBJ databases">
        <title>Chromosome-level genome assembly of Artemia franciscana.</title>
        <authorList>
            <person name="Jo E."/>
        </authorList>
    </citation>
    <scope>NUCLEOTIDE SEQUENCE</scope>
    <source>
        <tissue evidence="1">Whole body</tissue>
    </source>
</reference>
<evidence type="ECO:0000313" key="1">
    <source>
        <dbReference type="EMBL" id="KAK2706714.1"/>
    </source>
</evidence>
<organism evidence="1 2">
    <name type="scientific">Artemia franciscana</name>
    <name type="common">Brine shrimp</name>
    <name type="synonym">Artemia sanfranciscana</name>
    <dbReference type="NCBI Taxonomy" id="6661"/>
    <lineage>
        <taxon>Eukaryota</taxon>
        <taxon>Metazoa</taxon>
        <taxon>Ecdysozoa</taxon>
        <taxon>Arthropoda</taxon>
        <taxon>Crustacea</taxon>
        <taxon>Branchiopoda</taxon>
        <taxon>Anostraca</taxon>
        <taxon>Artemiidae</taxon>
        <taxon>Artemia</taxon>
    </lineage>
</organism>
<dbReference type="AlphaFoldDB" id="A0AA88HAH4"/>
<dbReference type="Proteomes" id="UP001187531">
    <property type="component" value="Unassembled WGS sequence"/>
</dbReference>
<gene>
    <name evidence="1" type="ORF">QYM36_014676</name>
</gene>
<comment type="caution">
    <text evidence="1">The sequence shown here is derived from an EMBL/GenBank/DDBJ whole genome shotgun (WGS) entry which is preliminary data.</text>
</comment>
<dbReference type="EMBL" id="JAVRJZ010000019">
    <property type="protein sequence ID" value="KAK2706714.1"/>
    <property type="molecule type" value="Genomic_DNA"/>
</dbReference>
<proteinExistence type="predicted"/>
<accession>A0AA88HAH4</accession>
<name>A0AA88HAH4_ARTSF</name>
<keyword evidence="2" id="KW-1185">Reference proteome</keyword>